<sequence length="243" mass="26790">MAPPRQQRTATVVDDSRSEASSGPREPKMTTGKGRKGANGTNSSSRVDGRASAVVNAANANVTSAPAQQQSLEELPNIPWSDMPLDILHSYRHAYSLPIPSAYSKTYSHILLSQGIGLRSPTSLAVQRSQILAQHPHPQPHRPQPASSSSSSAMTNGIIHRNHNHNRNHNHSSRKHNSGSPYHEKNALNRIIGQSRVSKEQLALAVRKHFNSAGLAEQETIARFLYKVREEGKGRQFRLRFQP</sequence>
<reference evidence="10" key="1">
    <citation type="journal article" date="2017" name="Genome Biol.">
        <title>Comparative genomics reveals high biological diversity and specific adaptations in the industrially and medically important fungal genus Aspergillus.</title>
        <authorList>
            <person name="de Vries R.P."/>
            <person name="Riley R."/>
            <person name="Wiebenga A."/>
            <person name="Aguilar-Osorio G."/>
            <person name="Amillis S."/>
            <person name="Uchima C.A."/>
            <person name="Anderluh G."/>
            <person name="Asadollahi M."/>
            <person name="Askin M."/>
            <person name="Barry K."/>
            <person name="Battaglia E."/>
            <person name="Bayram O."/>
            <person name="Benocci T."/>
            <person name="Braus-Stromeyer S.A."/>
            <person name="Caldana C."/>
            <person name="Canovas D."/>
            <person name="Cerqueira G.C."/>
            <person name="Chen F."/>
            <person name="Chen W."/>
            <person name="Choi C."/>
            <person name="Clum A."/>
            <person name="Dos Santos R.A."/>
            <person name="Damasio A.R."/>
            <person name="Diallinas G."/>
            <person name="Emri T."/>
            <person name="Fekete E."/>
            <person name="Flipphi M."/>
            <person name="Freyberg S."/>
            <person name="Gallo A."/>
            <person name="Gournas C."/>
            <person name="Habgood R."/>
            <person name="Hainaut M."/>
            <person name="Harispe M.L."/>
            <person name="Henrissat B."/>
            <person name="Hilden K.S."/>
            <person name="Hope R."/>
            <person name="Hossain A."/>
            <person name="Karabika E."/>
            <person name="Karaffa L."/>
            <person name="Karanyi Z."/>
            <person name="Krasevec N."/>
            <person name="Kuo A."/>
            <person name="Kusch H."/>
            <person name="LaButti K."/>
            <person name="Lagendijk E.L."/>
            <person name="Lapidus A."/>
            <person name="Levasseur A."/>
            <person name="Lindquist E."/>
            <person name="Lipzen A."/>
            <person name="Logrieco A.F."/>
            <person name="MacCabe A."/>
            <person name="Maekelae M.R."/>
            <person name="Malavazi I."/>
            <person name="Melin P."/>
            <person name="Meyer V."/>
            <person name="Mielnichuk N."/>
            <person name="Miskei M."/>
            <person name="Molnar A.P."/>
            <person name="Mule G."/>
            <person name="Ngan C.Y."/>
            <person name="Orejas M."/>
            <person name="Orosz E."/>
            <person name="Ouedraogo J.P."/>
            <person name="Overkamp K.M."/>
            <person name="Park H.-S."/>
            <person name="Perrone G."/>
            <person name="Piumi F."/>
            <person name="Punt P.J."/>
            <person name="Ram A.F."/>
            <person name="Ramon A."/>
            <person name="Rauscher S."/>
            <person name="Record E."/>
            <person name="Riano-Pachon D.M."/>
            <person name="Robert V."/>
            <person name="Roehrig J."/>
            <person name="Ruller R."/>
            <person name="Salamov A."/>
            <person name="Salih N.S."/>
            <person name="Samson R.A."/>
            <person name="Sandor E."/>
            <person name="Sanguinetti M."/>
            <person name="Schuetze T."/>
            <person name="Sepcic K."/>
            <person name="Shelest E."/>
            <person name="Sherlock G."/>
            <person name="Sophianopoulou V."/>
            <person name="Squina F.M."/>
            <person name="Sun H."/>
            <person name="Susca A."/>
            <person name="Todd R.B."/>
            <person name="Tsang A."/>
            <person name="Unkles S.E."/>
            <person name="van de Wiele N."/>
            <person name="van Rossen-Uffink D."/>
            <person name="Oliveira J.V."/>
            <person name="Vesth T.C."/>
            <person name="Visser J."/>
            <person name="Yu J.-H."/>
            <person name="Zhou M."/>
            <person name="Andersen M.R."/>
            <person name="Archer D.B."/>
            <person name="Baker S.E."/>
            <person name="Benoit I."/>
            <person name="Brakhage A.A."/>
            <person name="Braus G.H."/>
            <person name="Fischer R."/>
            <person name="Frisvad J.C."/>
            <person name="Goldman G.H."/>
            <person name="Houbraken J."/>
            <person name="Oakley B."/>
            <person name="Pocsi I."/>
            <person name="Scazzocchio C."/>
            <person name="Seiboth B."/>
            <person name="vanKuyk P.A."/>
            <person name="Wortman J."/>
            <person name="Dyer P.S."/>
            <person name="Grigoriev I.V."/>
        </authorList>
    </citation>
    <scope>NUCLEOTIDE SEQUENCE [LARGE SCALE GENOMIC DNA]</scope>
    <source>
        <strain evidence="10">CBS 516.65</strain>
    </source>
</reference>
<feature type="domain" description="Histone deacetylase complex subunit SAP30 Sin3 binding" evidence="8">
    <location>
        <begin position="195"/>
        <end position="229"/>
    </location>
</feature>
<keyword evidence="3" id="KW-0678">Repressor</keyword>
<evidence type="ECO:0000256" key="7">
    <source>
        <dbReference type="SAM" id="MobiDB-lite"/>
    </source>
</evidence>
<dbReference type="GeneID" id="34461035"/>
<dbReference type="InterPro" id="IPR025718">
    <property type="entry name" value="SAP30_Sin3-bd"/>
</dbReference>
<feature type="compositionally biased region" description="Low complexity" evidence="7">
    <location>
        <begin position="144"/>
        <end position="153"/>
    </location>
</feature>
<name>A0A1L9VEH0_ASPGL</name>
<comment type="similarity">
    <text evidence="2">Belongs to the SAP30 family.</text>
</comment>
<dbReference type="AlphaFoldDB" id="A0A1L9VEH0"/>
<dbReference type="PANTHER" id="PTHR13286:SF23">
    <property type="entry name" value="HISTONE DEACETYLASE COMPLEX SUBUNIT SAP30 SIN3 BINDING DOMAIN-CONTAINING PROTEIN"/>
    <property type="match status" value="1"/>
</dbReference>
<feature type="compositionally biased region" description="Basic residues" evidence="7">
    <location>
        <begin position="160"/>
        <end position="177"/>
    </location>
</feature>
<dbReference type="InterPro" id="IPR038291">
    <property type="entry name" value="SAP30_C_sf"/>
</dbReference>
<dbReference type="VEuPathDB" id="FungiDB:ASPGLDRAFT_37061"/>
<keyword evidence="4" id="KW-0805">Transcription regulation</keyword>
<dbReference type="EMBL" id="KV878902">
    <property type="protein sequence ID" value="OJJ82310.1"/>
    <property type="molecule type" value="Genomic_DNA"/>
</dbReference>
<evidence type="ECO:0000313" key="9">
    <source>
        <dbReference type="EMBL" id="OJJ82310.1"/>
    </source>
</evidence>
<evidence type="ECO:0000256" key="1">
    <source>
        <dbReference type="ARBA" id="ARBA00004123"/>
    </source>
</evidence>
<comment type="subcellular location">
    <subcellularLocation>
        <location evidence="1">Nucleus</location>
    </subcellularLocation>
</comment>
<keyword evidence="5" id="KW-0804">Transcription</keyword>
<evidence type="ECO:0000256" key="6">
    <source>
        <dbReference type="ARBA" id="ARBA00023242"/>
    </source>
</evidence>
<dbReference type="RefSeq" id="XP_022399008.1">
    <property type="nucleotide sequence ID" value="XM_022544774.1"/>
</dbReference>
<evidence type="ECO:0000256" key="5">
    <source>
        <dbReference type="ARBA" id="ARBA00023163"/>
    </source>
</evidence>
<dbReference type="Pfam" id="PF13867">
    <property type="entry name" value="SAP30_Sin3_bdg"/>
    <property type="match status" value="1"/>
</dbReference>
<dbReference type="InterPro" id="IPR024145">
    <property type="entry name" value="His_deAcase_SAP30/SAP30L"/>
</dbReference>
<feature type="region of interest" description="Disordered" evidence="7">
    <location>
        <begin position="134"/>
        <end position="183"/>
    </location>
</feature>
<keyword evidence="6" id="KW-0539">Nucleus</keyword>
<accession>A0A1L9VEH0</accession>
<dbReference type="OrthoDB" id="510958at2759"/>
<dbReference type="Gene3D" id="6.10.160.20">
    <property type="match status" value="1"/>
</dbReference>
<protein>
    <recommendedName>
        <fullName evidence="8">Histone deacetylase complex subunit SAP30 Sin3 binding domain-containing protein</fullName>
    </recommendedName>
</protein>
<dbReference type="GO" id="GO:0005634">
    <property type="term" value="C:nucleus"/>
    <property type="evidence" value="ECO:0007669"/>
    <property type="project" value="UniProtKB-SubCell"/>
</dbReference>
<feature type="region of interest" description="Disordered" evidence="7">
    <location>
        <begin position="1"/>
        <end position="49"/>
    </location>
</feature>
<organism evidence="9 10">
    <name type="scientific">Aspergillus glaucus CBS 516.65</name>
    <dbReference type="NCBI Taxonomy" id="1160497"/>
    <lineage>
        <taxon>Eukaryota</taxon>
        <taxon>Fungi</taxon>
        <taxon>Dikarya</taxon>
        <taxon>Ascomycota</taxon>
        <taxon>Pezizomycotina</taxon>
        <taxon>Eurotiomycetes</taxon>
        <taxon>Eurotiomycetidae</taxon>
        <taxon>Eurotiales</taxon>
        <taxon>Aspergillaceae</taxon>
        <taxon>Aspergillus</taxon>
        <taxon>Aspergillus subgen. Aspergillus</taxon>
    </lineage>
</organism>
<dbReference type="Proteomes" id="UP000184300">
    <property type="component" value="Unassembled WGS sequence"/>
</dbReference>
<evidence type="ECO:0000256" key="3">
    <source>
        <dbReference type="ARBA" id="ARBA00022491"/>
    </source>
</evidence>
<gene>
    <name evidence="9" type="ORF">ASPGLDRAFT_37061</name>
</gene>
<evidence type="ECO:0000256" key="4">
    <source>
        <dbReference type="ARBA" id="ARBA00023015"/>
    </source>
</evidence>
<dbReference type="PANTHER" id="PTHR13286">
    <property type="entry name" value="SAP30"/>
    <property type="match status" value="1"/>
</dbReference>
<feature type="compositionally biased region" description="Polar residues" evidence="7">
    <location>
        <begin position="1"/>
        <end position="10"/>
    </location>
</feature>
<evidence type="ECO:0000313" key="10">
    <source>
        <dbReference type="Proteomes" id="UP000184300"/>
    </source>
</evidence>
<proteinExistence type="inferred from homology"/>
<keyword evidence="10" id="KW-1185">Reference proteome</keyword>
<evidence type="ECO:0000259" key="8">
    <source>
        <dbReference type="Pfam" id="PF13867"/>
    </source>
</evidence>
<evidence type="ECO:0000256" key="2">
    <source>
        <dbReference type="ARBA" id="ARBA00006283"/>
    </source>
</evidence>